<keyword evidence="3" id="KW-0812">Transmembrane</keyword>
<keyword evidence="3" id="KW-1133">Transmembrane helix</keyword>
<feature type="transmembrane region" description="Helical" evidence="3">
    <location>
        <begin position="65"/>
        <end position="87"/>
    </location>
</feature>
<evidence type="ECO:0000313" key="4">
    <source>
        <dbReference type="EMBL" id="KAK9778901.1"/>
    </source>
</evidence>
<sequence length="1206" mass="134832">MSSASQSISRQMPGVGHRIRLPIDYLRLQNGEPSNRRTATKVSLSNYITDVEANKYSRRIGLSPWASDFASLTCAAASMITLVVLLSNYDQTPLEPWTWGITLNGIIAVISFVLKACMSLVLSNSIGQLKWHWSPAKWDLETMTIKLNDLQTFDEASRGGIAGIKLLTRIPWAVTRLAGFIVVLTIAFDPILQQLVGYSTIVQQIPSDSVNITRGVTYTMEAPDQISLQEDRKAGREDQYFANSILGSVIVSSYTASLQGIMGLQCPPRSNCSWDAHPTLGLCNQCAQLTDADWETTCGKRLGDCSYNIHGVTQFDIQSTNKDNITTLLFESKEVPSNVSQHWFNIRNPILTLASLKLNPNKAKFNYPPTNATICTFYPCVRIITSNSVDGQANIGVVGSWRNESTFAASNDMNEIPEDLLDIYMAPSVEDLGIDNENFKDDIYHIPAAVAKLMRSTLRSTLLTRLWDTNASTLNYSFSSPGYGNSQLAALVYIYAGSIYPKVFDSVSLAATYYMRSMYENRKYRKGKPKIALDYRPAIEALGMGSYRISTSFGYQESAFAIRIPHASIDYPRPVMDDPGSLADSPSDATALQPLTPDRANQQRDSYFSPPRSDHHRDSSIHDKIQQFNNMSKYGPGTAASMTKQLERKTADAALKRAMLGREEAESEMRRFREEARLLRKQIEEGKERERRVGERLETVMENYGRAKETYSHTQALWEKEIRRARKETFKSQSSIVKLQEELKSAKISGRSTEEILEREKEVSQAREQEAFTARYQLVGIQEQLEQALQRIQVIEQERDAFKTLAQNEEVARIAAEGRLPLPQSEEAEDEFASPKKARVSLSTTDILSSAASEAEIEELTRLWQWERQRADRTQEHLEFVEAECRLRTCACAKTVSRRSLTTSARRSRPEPIAIIDPADLAILGKQPGTPVESPCAAEQTVIHRPSIQSPVEEVTQATQPENRRQSKGSRRSMVYVPAEGTFRTLSQTELEAMDIVNETPSTGPPSPTDPIPEPRHYARTPSVEPPTFAMMRQERTSLLSLLNAPREDESERPIFNVPTTPGSYPVSEADVEQLEQCEQSEETTATEHVDDREALRPHTSAACYAVTTTTTTIPLREDENVDPRNYVVSGRRVQGRDRDPSFDVNNPALTPTMTREQALAQIRERRGRARSAAQGAATPRKQMVDGAGERRDVSAPAGRAARGKS</sequence>
<comment type="caution">
    <text evidence="4">The sequence shown here is derived from an EMBL/GenBank/DDBJ whole genome shotgun (WGS) entry which is preliminary data.</text>
</comment>
<feature type="coiled-coil region" evidence="1">
    <location>
        <begin position="778"/>
        <end position="805"/>
    </location>
</feature>
<gene>
    <name evidence="4" type="ORF">SCAR479_04137</name>
</gene>
<protein>
    <submittedName>
        <fullName evidence="4">Uncharacterized protein</fullName>
    </submittedName>
</protein>
<feature type="region of interest" description="Disordered" evidence="2">
    <location>
        <begin position="948"/>
        <end position="974"/>
    </location>
</feature>
<feature type="region of interest" description="Disordered" evidence="2">
    <location>
        <begin position="1046"/>
        <end position="1065"/>
    </location>
</feature>
<feature type="region of interest" description="Disordered" evidence="2">
    <location>
        <begin position="1135"/>
        <end position="1206"/>
    </location>
</feature>
<feature type="compositionally biased region" description="Pro residues" evidence="2">
    <location>
        <begin position="1003"/>
        <end position="1012"/>
    </location>
</feature>
<evidence type="ECO:0000313" key="5">
    <source>
        <dbReference type="Proteomes" id="UP001465668"/>
    </source>
</evidence>
<reference evidence="4 5" key="1">
    <citation type="submission" date="2024-02" db="EMBL/GenBank/DDBJ databases">
        <title>First draft genome assembly of two strains of Seiridium cardinale.</title>
        <authorList>
            <person name="Emiliani G."/>
            <person name="Scali E."/>
        </authorList>
    </citation>
    <scope>NUCLEOTIDE SEQUENCE [LARGE SCALE GENOMIC DNA]</scope>
    <source>
        <strain evidence="4 5">BM-138-000479</strain>
    </source>
</reference>
<dbReference type="Proteomes" id="UP001465668">
    <property type="component" value="Unassembled WGS sequence"/>
</dbReference>
<evidence type="ECO:0000256" key="2">
    <source>
        <dbReference type="SAM" id="MobiDB-lite"/>
    </source>
</evidence>
<dbReference type="Pfam" id="PF11374">
    <property type="entry name" value="DUF3176"/>
    <property type="match status" value="1"/>
</dbReference>
<dbReference type="InterPro" id="IPR021514">
    <property type="entry name" value="DUF3176"/>
</dbReference>
<keyword evidence="3" id="KW-0472">Membrane</keyword>
<feature type="compositionally biased region" description="Polar residues" evidence="2">
    <location>
        <begin position="1144"/>
        <end position="1156"/>
    </location>
</feature>
<dbReference type="PANTHER" id="PTHR42041:SF1">
    <property type="entry name" value="DNA ENDONUCLEASE ACTIVATOR CTP1 C-TERMINAL DOMAIN-CONTAINING PROTEIN"/>
    <property type="match status" value="1"/>
</dbReference>
<keyword evidence="1" id="KW-0175">Coiled coil</keyword>
<evidence type="ECO:0000256" key="3">
    <source>
        <dbReference type="SAM" id="Phobius"/>
    </source>
</evidence>
<feature type="transmembrane region" description="Helical" evidence="3">
    <location>
        <begin position="173"/>
        <end position="192"/>
    </location>
</feature>
<feature type="coiled-coil region" evidence="1">
    <location>
        <begin position="655"/>
        <end position="689"/>
    </location>
</feature>
<accession>A0ABR2XZ37</accession>
<feature type="region of interest" description="Disordered" evidence="2">
    <location>
        <begin position="998"/>
        <end position="1024"/>
    </location>
</feature>
<evidence type="ECO:0000256" key="1">
    <source>
        <dbReference type="SAM" id="Coils"/>
    </source>
</evidence>
<dbReference type="PANTHER" id="PTHR42041">
    <property type="entry name" value="DNA ENDONUCLEASE ACTIVATOR CTP1 C-TERMINAL DOMAIN-CONTAINING PROTEIN"/>
    <property type="match status" value="1"/>
</dbReference>
<organism evidence="4 5">
    <name type="scientific">Seiridium cardinale</name>
    <dbReference type="NCBI Taxonomy" id="138064"/>
    <lineage>
        <taxon>Eukaryota</taxon>
        <taxon>Fungi</taxon>
        <taxon>Dikarya</taxon>
        <taxon>Ascomycota</taxon>
        <taxon>Pezizomycotina</taxon>
        <taxon>Sordariomycetes</taxon>
        <taxon>Xylariomycetidae</taxon>
        <taxon>Amphisphaeriales</taxon>
        <taxon>Sporocadaceae</taxon>
        <taxon>Seiridium</taxon>
    </lineage>
</organism>
<feature type="transmembrane region" description="Helical" evidence="3">
    <location>
        <begin position="99"/>
        <end position="122"/>
    </location>
</feature>
<proteinExistence type="predicted"/>
<feature type="compositionally biased region" description="Low complexity" evidence="2">
    <location>
        <begin position="1171"/>
        <end position="1181"/>
    </location>
</feature>
<feature type="region of interest" description="Disordered" evidence="2">
    <location>
        <begin position="573"/>
        <end position="619"/>
    </location>
</feature>
<dbReference type="EMBL" id="JARVKM010000013">
    <property type="protein sequence ID" value="KAK9778901.1"/>
    <property type="molecule type" value="Genomic_DNA"/>
</dbReference>
<name>A0ABR2XZ37_9PEZI</name>
<keyword evidence="5" id="KW-1185">Reference proteome</keyword>